<reference evidence="2" key="1">
    <citation type="submission" date="2016-12" db="EMBL/GenBank/DDBJ databases">
        <authorList>
            <person name="Song W.-J."/>
            <person name="Kurnit D.M."/>
        </authorList>
    </citation>
    <scope>NUCLEOTIDE SEQUENCE [LARGE SCALE GENOMIC DNA]</scope>
    <source>
        <strain evidence="2">HGB1681</strain>
    </source>
</reference>
<dbReference type="EMBL" id="NIBU01000088">
    <property type="protein sequence ID" value="PHM29051.1"/>
    <property type="molecule type" value="Genomic_DNA"/>
</dbReference>
<reference evidence="1 4" key="3">
    <citation type="journal article" date="2017" name="Nat. Microbiol.">
        <title>Natural product diversity associated with the nematode symbionts Photorhabdus and Xenorhabdus.</title>
        <authorList>
            <person name="Tobias N.J."/>
            <person name="Wolff H."/>
            <person name="Djahanschiri B."/>
            <person name="Grundmann F."/>
            <person name="Kronenwerth M."/>
            <person name="Shi Y.M."/>
            <person name="Simonyi S."/>
            <person name="Grun P."/>
            <person name="Shapiro-Ilan D."/>
            <person name="Pidot S.J."/>
            <person name="Stinear T.P."/>
            <person name="Ebersberger I."/>
            <person name="Bode H.B."/>
        </authorList>
    </citation>
    <scope>NUCLEOTIDE SEQUENCE [LARGE SCALE GENOMIC DNA]</scope>
    <source>
        <strain evidence="1 4">DSM 16336</strain>
    </source>
</reference>
<evidence type="ECO:0000313" key="3">
    <source>
        <dbReference type="Proteomes" id="UP000196435"/>
    </source>
</evidence>
<dbReference type="Proteomes" id="UP000224871">
    <property type="component" value="Unassembled WGS sequence"/>
</dbReference>
<evidence type="ECO:0000313" key="1">
    <source>
        <dbReference type="EMBL" id="PHM29051.1"/>
    </source>
</evidence>
<evidence type="ECO:0000313" key="2">
    <source>
        <dbReference type="EMBL" id="SIP74156.1"/>
    </source>
</evidence>
<accession>A0A1N6MZ79</accession>
<name>A0A1N6MZ79_9GAMM</name>
<reference evidence="3" key="2">
    <citation type="submission" date="2016-12" db="EMBL/GenBank/DDBJ databases">
        <authorList>
            <person name="Gaudriault S."/>
        </authorList>
    </citation>
    <scope>NUCLEOTIDE SEQUENCE [LARGE SCALE GENOMIC DNA]</scope>
    <source>
        <strain evidence="3">HGB1681 (deposited as PTA-6826 in the American Type Culture Collection)</strain>
    </source>
</reference>
<dbReference type="RefSeq" id="WP_086953559.1">
    <property type="nucleotide sequence ID" value="NZ_CAWNQC010000290.1"/>
</dbReference>
<dbReference type="EMBL" id="FTLG01000196">
    <property type="protein sequence ID" value="SIP74156.1"/>
    <property type="molecule type" value="Genomic_DNA"/>
</dbReference>
<protein>
    <submittedName>
        <fullName evidence="2">Uncharacterized protein</fullName>
    </submittedName>
</protein>
<organism evidence="2 3">
    <name type="scientific">Xenorhabdus innexi</name>
    <dbReference type="NCBI Taxonomy" id="290109"/>
    <lineage>
        <taxon>Bacteria</taxon>
        <taxon>Pseudomonadati</taxon>
        <taxon>Pseudomonadota</taxon>
        <taxon>Gammaproteobacteria</taxon>
        <taxon>Enterobacterales</taxon>
        <taxon>Morganellaceae</taxon>
        <taxon>Xenorhabdus</taxon>
    </lineage>
</organism>
<sequence>MIKLIDNQPIGQKMTSQERERFKSFARECEINKDAETLSKTLLMIAHWFRQGSVIPFTEYASQWTTAQKNRTDGNASTEAMKNEWPLTGRRCIEDGYSEYWQQGIASHKPEHWEKQPIEGQIVQALNGLIIQFPSLSADGLATRRGKEYELRPQILIGNAMFYREVESCLRWLARHNLMYAKTKQITKTGDVLTSYTFKHIVERENADKFSHTDEPHYIRNMAFIVAMVIAGYKVCAEDADSMNALFNISKAEIKKSGVLN</sequence>
<gene>
    <name evidence="1" type="ORF">Xinn_03745</name>
    <name evidence="2" type="ORF">XIS1_530014</name>
</gene>
<proteinExistence type="predicted"/>
<dbReference type="Proteomes" id="UP000196435">
    <property type="component" value="Unassembled WGS sequence"/>
</dbReference>
<dbReference type="OrthoDB" id="6446248at2"/>
<evidence type="ECO:0000313" key="4">
    <source>
        <dbReference type="Proteomes" id="UP000224871"/>
    </source>
</evidence>
<keyword evidence="4" id="KW-1185">Reference proteome</keyword>
<dbReference type="AlphaFoldDB" id="A0A1N6MZ79"/>